<evidence type="ECO:0000313" key="1">
    <source>
        <dbReference type="EMBL" id="QQA01089.1"/>
    </source>
</evidence>
<dbReference type="EMBL" id="CP064936">
    <property type="protein sequence ID" value="QQA01089.1"/>
    <property type="molecule type" value="Genomic_DNA"/>
</dbReference>
<gene>
    <name evidence="1" type="ORF">IWA51_00175</name>
</gene>
<name>A0A7T3V5G0_9SPIR</name>
<proteinExistence type="predicted"/>
<evidence type="ECO:0000313" key="2">
    <source>
        <dbReference type="Proteomes" id="UP000595224"/>
    </source>
</evidence>
<dbReference type="KEGG" id="tper:IWA51_00175"/>
<dbReference type="NCBIfam" id="TIGR02757">
    <property type="entry name" value="TIGR02757 family protein"/>
    <property type="match status" value="1"/>
</dbReference>
<dbReference type="Proteomes" id="UP000595224">
    <property type="component" value="Chromosome"/>
</dbReference>
<accession>A0A7T3V5G0</accession>
<dbReference type="RefSeq" id="WP_198442687.1">
    <property type="nucleotide sequence ID" value="NZ_CBCSHE010000007.1"/>
</dbReference>
<protein>
    <submittedName>
        <fullName evidence="1">TIGR02757 family protein</fullName>
    </submittedName>
</protein>
<reference evidence="1 2" key="1">
    <citation type="submission" date="2020-11" db="EMBL/GenBank/DDBJ databases">
        <title>Treponema Peruensis nv. sp., first commensal Treponema isolated from human feces.</title>
        <authorList>
            <person name="Belkhou C."/>
            <person name="Raes J."/>
        </authorList>
    </citation>
    <scope>NUCLEOTIDE SEQUENCE [LARGE SCALE GENOMIC DNA]</scope>
    <source>
        <strain evidence="1 2">RCC2812</strain>
    </source>
</reference>
<dbReference type="Pfam" id="PF09674">
    <property type="entry name" value="DUF2400"/>
    <property type="match status" value="1"/>
</dbReference>
<keyword evidence="2" id="KW-1185">Reference proteome</keyword>
<dbReference type="InterPro" id="IPR014127">
    <property type="entry name" value="CHP02757"/>
</dbReference>
<sequence length="265" mass="29868">MNDQTKATLIELAQKYETAAFLKKDPSQFMHRYNSVQDKEIVAFISANLAFGRREQILLHIEQILDRSGSSPAQWILDKKYESFFPESAASFYRMYTFSSMRLFFDTIRKILNESETLGAHMQKLYETARNGNAKYAAAFSGSPLLAPLISSLFPSECNLIPHTAESASKKLNMFLRWMVRGNSPVDLGLWTWYPKQDLLMPLDTHVMQEATNLELIPPALSGKPRAASLKTAVQLTECLRQVFPDDPVRADFALFGLGADKSGS</sequence>
<dbReference type="AlphaFoldDB" id="A0A7T3V5G0"/>
<organism evidence="1 2">
    <name type="scientific">Treponema peruense</name>
    <dbReference type="NCBI Taxonomy" id="2787628"/>
    <lineage>
        <taxon>Bacteria</taxon>
        <taxon>Pseudomonadati</taxon>
        <taxon>Spirochaetota</taxon>
        <taxon>Spirochaetia</taxon>
        <taxon>Spirochaetales</taxon>
        <taxon>Treponemataceae</taxon>
        <taxon>Treponema</taxon>
    </lineage>
</organism>